<sequence>MKQRKLASLLLAGAMTAALLTGPAQAAESPSPHEIAAARLQADGLMNGDEHGDLHLDKGLTRAELACLISPIVLNPEHVAWERDWYAKLCTTNFSDVPEWAQVAVGVCASMGVVAGYGDGRFGPNDPVSPQMACTIMLRYLEREGWTYDTACDKAEELGLAPAEVLEGETITRGDMALLLTGSLDYLAYLQTL</sequence>
<feature type="chain" id="PRO_5039590956" evidence="2">
    <location>
        <begin position="27"/>
        <end position="193"/>
    </location>
</feature>
<feature type="domain" description="SLH" evidence="3">
    <location>
        <begin position="88"/>
        <end position="151"/>
    </location>
</feature>
<keyword evidence="1" id="KW-0677">Repeat</keyword>
<evidence type="ECO:0000313" key="5">
    <source>
        <dbReference type="Proteomes" id="UP000886824"/>
    </source>
</evidence>
<dbReference type="AlphaFoldDB" id="A0A9D1Z2E3"/>
<organism evidence="4 5">
    <name type="scientific">Candidatus Intestinimonas merdavium</name>
    <dbReference type="NCBI Taxonomy" id="2838622"/>
    <lineage>
        <taxon>Bacteria</taxon>
        <taxon>Bacillati</taxon>
        <taxon>Bacillota</taxon>
        <taxon>Clostridia</taxon>
        <taxon>Eubacteriales</taxon>
        <taxon>Intestinimonas</taxon>
    </lineage>
</organism>
<feature type="signal peptide" evidence="2">
    <location>
        <begin position="1"/>
        <end position="26"/>
    </location>
</feature>
<evidence type="ECO:0000313" key="4">
    <source>
        <dbReference type="EMBL" id="HIY72662.1"/>
    </source>
</evidence>
<dbReference type="Proteomes" id="UP000886824">
    <property type="component" value="Unassembled WGS sequence"/>
</dbReference>
<evidence type="ECO:0000256" key="2">
    <source>
        <dbReference type="SAM" id="SignalP"/>
    </source>
</evidence>
<accession>A0A9D1Z2E3</accession>
<protein>
    <submittedName>
        <fullName evidence="4">S-layer homology domain-containing protein</fullName>
    </submittedName>
</protein>
<proteinExistence type="predicted"/>
<reference evidence="4" key="2">
    <citation type="submission" date="2021-04" db="EMBL/GenBank/DDBJ databases">
        <authorList>
            <person name="Gilroy R."/>
        </authorList>
    </citation>
    <scope>NUCLEOTIDE SEQUENCE</scope>
    <source>
        <strain evidence="4">CHK33-7979</strain>
    </source>
</reference>
<name>A0A9D1Z2E3_9FIRM</name>
<dbReference type="EMBL" id="DXCX01000017">
    <property type="protein sequence ID" value="HIY72662.1"/>
    <property type="molecule type" value="Genomic_DNA"/>
</dbReference>
<dbReference type="Pfam" id="PF00395">
    <property type="entry name" value="SLH"/>
    <property type="match status" value="1"/>
</dbReference>
<comment type="caution">
    <text evidence="4">The sequence shown here is derived from an EMBL/GenBank/DDBJ whole genome shotgun (WGS) entry which is preliminary data.</text>
</comment>
<dbReference type="InterPro" id="IPR001119">
    <property type="entry name" value="SLH_dom"/>
</dbReference>
<gene>
    <name evidence="4" type="ORF">H9826_01635</name>
</gene>
<evidence type="ECO:0000256" key="1">
    <source>
        <dbReference type="ARBA" id="ARBA00022737"/>
    </source>
</evidence>
<reference evidence="4" key="1">
    <citation type="journal article" date="2021" name="PeerJ">
        <title>Extensive microbial diversity within the chicken gut microbiome revealed by metagenomics and culture.</title>
        <authorList>
            <person name="Gilroy R."/>
            <person name="Ravi A."/>
            <person name="Getino M."/>
            <person name="Pursley I."/>
            <person name="Horton D.L."/>
            <person name="Alikhan N.F."/>
            <person name="Baker D."/>
            <person name="Gharbi K."/>
            <person name="Hall N."/>
            <person name="Watson M."/>
            <person name="Adriaenssens E.M."/>
            <person name="Foster-Nyarko E."/>
            <person name="Jarju S."/>
            <person name="Secka A."/>
            <person name="Antonio M."/>
            <person name="Oren A."/>
            <person name="Chaudhuri R.R."/>
            <person name="La Ragione R."/>
            <person name="Hildebrand F."/>
            <person name="Pallen M.J."/>
        </authorList>
    </citation>
    <scope>NUCLEOTIDE SEQUENCE</scope>
    <source>
        <strain evidence="4">CHK33-7979</strain>
    </source>
</reference>
<evidence type="ECO:0000259" key="3">
    <source>
        <dbReference type="PROSITE" id="PS51272"/>
    </source>
</evidence>
<dbReference type="PROSITE" id="PS51272">
    <property type="entry name" value="SLH"/>
    <property type="match status" value="1"/>
</dbReference>
<keyword evidence="2" id="KW-0732">Signal</keyword>